<dbReference type="CDD" id="cd06575">
    <property type="entry name" value="PASTA_Pbp2x-like_2"/>
    <property type="match status" value="1"/>
</dbReference>
<evidence type="ECO:0000313" key="7">
    <source>
        <dbReference type="Proteomes" id="UP000077013"/>
    </source>
</evidence>
<dbReference type="PANTHER" id="PTHR30627">
    <property type="entry name" value="PEPTIDOGLYCAN D,D-TRANSPEPTIDASE"/>
    <property type="match status" value="1"/>
</dbReference>
<dbReference type="SUPFAM" id="SSF56519">
    <property type="entry name" value="Penicillin binding protein dimerisation domain"/>
    <property type="match status" value="1"/>
</dbReference>
<dbReference type="GO" id="GO:0071555">
    <property type="term" value="P:cell wall organization"/>
    <property type="evidence" value="ECO:0007669"/>
    <property type="project" value="TreeGrafter"/>
</dbReference>
<dbReference type="Proteomes" id="UP000077013">
    <property type="component" value="Unassembled WGS sequence"/>
</dbReference>
<keyword evidence="2" id="KW-0378">Hydrolase</keyword>
<dbReference type="RefSeq" id="WP_068593315.1">
    <property type="nucleotide sequence ID" value="NZ_LRXL01000052.1"/>
</dbReference>
<accession>A0A167F0E1</accession>
<evidence type="ECO:0000256" key="4">
    <source>
        <dbReference type="SAM" id="Phobius"/>
    </source>
</evidence>
<dbReference type="InterPro" id="IPR005311">
    <property type="entry name" value="PBP_dimer"/>
</dbReference>
<dbReference type="InterPro" id="IPR036138">
    <property type="entry name" value="PBP_dimer_sf"/>
</dbReference>
<dbReference type="GO" id="GO:0008658">
    <property type="term" value="F:penicillin binding"/>
    <property type="evidence" value="ECO:0007669"/>
    <property type="project" value="InterPro"/>
</dbReference>
<dbReference type="PANTHER" id="PTHR30627:SF1">
    <property type="entry name" value="PEPTIDOGLYCAN D,D-TRANSPEPTIDASE FTSI"/>
    <property type="match status" value="1"/>
</dbReference>
<sequence length="666" mass="74677">MAGAEKNILNRLYFVAGCMFIFAILIALKLVDIQFLEGDKYRELAQKNTTRNFVIPANRGNVYADDGSLLATSVPKYDIRFDAMTVSPENFKEHLVPLSKELSDMFGRPASYYQNVFRKARANKNRYLLVVKNLGYSDYIRVKSMPLFKLGPYKGGIIVEQRTIREHPIGKIAERMVGNEDRNNPGYYAVGLEGAFNKELRGKEGHRLKQKIAKGQWKPVYDDNEVEPQDGYDVISTINVNIQDIAHHALLKQMEHYEAEHGSVIVMDVKTGEIKAVSNLGRAKNGGYYEKLNYAVGESHEPGSTFKVMAMMVALEDKVIDTATIVDTKQGSKAFYGRRINDSRRGGYGEISAAKALEVSSNIGLASLIDDNYKDDPKKFTDRIKSWKLNDRIGIPIKGEGRPIIPEPGDEIWSRNALPSMAYGYNLQLTPLQTLTFYNAIANNGTMVKPRFIKEIRAWNKPVEHFETEVMIDKIASEKTINEIQAILENIVKRGTGKSLYSDYFSMAGKTGTARTEYGEKDWSQNRRYISSFAGYFPAVNPKYSCIVVIHKPSTKKGYYGADVTGPVFKRIAQKIFTDSPLIAEVSSINAQDPSVAKDFETYYKKVQTRYQKIPNVTGMAGMDAVSLLENLGLKVRVIGNGTVKEQSIKSGIPLEKGQQITLNLS</sequence>
<keyword evidence="3 4" id="KW-0472">Membrane</keyword>
<feature type="transmembrane region" description="Helical" evidence="4">
    <location>
        <begin position="12"/>
        <end position="31"/>
    </location>
</feature>
<dbReference type="OrthoDB" id="9804124at2"/>
<dbReference type="Pfam" id="PF00905">
    <property type="entry name" value="Transpeptidase"/>
    <property type="match status" value="1"/>
</dbReference>
<dbReference type="InterPro" id="IPR005543">
    <property type="entry name" value="PASTA_dom"/>
</dbReference>
<keyword evidence="7" id="KW-1185">Reference proteome</keyword>
<evidence type="ECO:0000259" key="5">
    <source>
        <dbReference type="PROSITE" id="PS51178"/>
    </source>
</evidence>
<dbReference type="Pfam" id="PF03793">
    <property type="entry name" value="PASTA"/>
    <property type="match status" value="1"/>
</dbReference>
<organism evidence="6 7">
    <name type="scientific">Cochleicola gelatinilyticus</name>
    <dbReference type="NCBI Taxonomy" id="1763537"/>
    <lineage>
        <taxon>Bacteria</taxon>
        <taxon>Pseudomonadati</taxon>
        <taxon>Bacteroidota</taxon>
        <taxon>Flavobacteriia</taxon>
        <taxon>Flavobacteriales</taxon>
        <taxon>Flavobacteriaceae</taxon>
        <taxon>Cochleicola</taxon>
    </lineage>
</organism>
<dbReference type="SUPFAM" id="SSF56601">
    <property type="entry name" value="beta-lactamase/transpeptidase-like"/>
    <property type="match status" value="1"/>
</dbReference>
<evidence type="ECO:0000256" key="2">
    <source>
        <dbReference type="ARBA" id="ARBA00022645"/>
    </source>
</evidence>
<keyword evidence="4" id="KW-1133">Transmembrane helix</keyword>
<name>A0A167F0E1_9FLAO</name>
<dbReference type="SMART" id="SM00740">
    <property type="entry name" value="PASTA"/>
    <property type="match status" value="1"/>
</dbReference>
<dbReference type="AlphaFoldDB" id="A0A167F0E1"/>
<dbReference type="InterPro" id="IPR050515">
    <property type="entry name" value="Beta-lactam/transpept"/>
</dbReference>
<feature type="domain" description="PASTA" evidence="5">
    <location>
        <begin position="608"/>
        <end position="666"/>
    </location>
</feature>
<keyword evidence="2" id="KW-0645">Protease</keyword>
<evidence type="ECO:0000256" key="1">
    <source>
        <dbReference type="ARBA" id="ARBA00004370"/>
    </source>
</evidence>
<dbReference type="GO" id="GO:0004180">
    <property type="term" value="F:carboxypeptidase activity"/>
    <property type="evidence" value="ECO:0007669"/>
    <property type="project" value="UniProtKB-KW"/>
</dbReference>
<proteinExistence type="predicted"/>
<dbReference type="Gene3D" id="3.30.450.330">
    <property type="match status" value="1"/>
</dbReference>
<protein>
    <submittedName>
        <fullName evidence="6">Penicillin-binding protein</fullName>
    </submittedName>
</protein>
<dbReference type="Gene3D" id="3.30.10.20">
    <property type="match status" value="1"/>
</dbReference>
<dbReference type="PROSITE" id="PS51178">
    <property type="entry name" value="PASTA"/>
    <property type="match status" value="1"/>
</dbReference>
<dbReference type="Pfam" id="PF03717">
    <property type="entry name" value="PBP_dimer"/>
    <property type="match status" value="1"/>
</dbReference>
<evidence type="ECO:0000256" key="3">
    <source>
        <dbReference type="ARBA" id="ARBA00023136"/>
    </source>
</evidence>
<dbReference type="InterPro" id="IPR001460">
    <property type="entry name" value="PCN-bd_Tpept"/>
</dbReference>
<comment type="caution">
    <text evidence="6">The sequence shown here is derived from an EMBL/GenBank/DDBJ whole genome shotgun (WGS) entry which is preliminary data.</text>
</comment>
<dbReference type="Gene3D" id="3.90.1310.10">
    <property type="entry name" value="Penicillin-binding protein 2a (Domain 2)"/>
    <property type="match status" value="1"/>
</dbReference>
<keyword evidence="2" id="KW-0121">Carboxypeptidase</keyword>
<keyword evidence="4" id="KW-0812">Transmembrane</keyword>
<comment type="subcellular location">
    <subcellularLocation>
        <location evidence="1">Membrane</location>
    </subcellularLocation>
</comment>
<dbReference type="SUPFAM" id="SSF54184">
    <property type="entry name" value="Penicillin-binding protein 2x (pbp-2x), c-terminal domain"/>
    <property type="match status" value="1"/>
</dbReference>
<dbReference type="InterPro" id="IPR012338">
    <property type="entry name" value="Beta-lactam/transpept-like"/>
</dbReference>
<dbReference type="EMBL" id="LRXL01000052">
    <property type="protein sequence ID" value="OAB76058.1"/>
    <property type="molecule type" value="Genomic_DNA"/>
</dbReference>
<gene>
    <name evidence="6" type="ORF">ULVI_13440</name>
</gene>
<evidence type="ECO:0000313" key="6">
    <source>
        <dbReference type="EMBL" id="OAB76058.1"/>
    </source>
</evidence>
<dbReference type="Gene3D" id="3.40.710.10">
    <property type="entry name" value="DD-peptidase/beta-lactamase superfamily"/>
    <property type="match status" value="1"/>
</dbReference>
<dbReference type="STRING" id="1763537.ULVI_13440"/>
<reference evidence="6 7" key="1">
    <citation type="submission" date="2016-02" db="EMBL/GenBank/DDBJ databases">
        <title>Ulvibacter sp. LPB0005, isolated from Thais luteostoma.</title>
        <authorList>
            <person name="Shin S.-K."/>
            <person name="Yi H."/>
        </authorList>
    </citation>
    <scope>NUCLEOTIDE SEQUENCE [LARGE SCALE GENOMIC DNA]</scope>
    <source>
        <strain evidence="6 7">LPB0005</strain>
    </source>
</reference>
<dbReference type="GO" id="GO:0005886">
    <property type="term" value="C:plasma membrane"/>
    <property type="evidence" value="ECO:0007669"/>
    <property type="project" value="TreeGrafter"/>
</dbReference>